<dbReference type="Pfam" id="PF00543">
    <property type="entry name" value="P-II"/>
    <property type="match status" value="1"/>
</dbReference>
<dbReference type="Gene3D" id="3.30.70.120">
    <property type="match status" value="1"/>
</dbReference>
<dbReference type="SUPFAM" id="SSF54913">
    <property type="entry name" value="GlnB-like"/>
    <property type="match status" value="1"/>
</dbReference>
<dbReference type="AlphaFoldDB" id="A0A139XF76"/>
<comment type="caution">
    <text evidence="1">The sequence shown here is derived from an EMBL/GenBank/DDBJ whole genome shotgun (WGS) entry which is preliminary data.</text>
</comment>
<name>A0A139XF76_9CYAN</name>
<proteinExistence type="predicted"/>
<dbReference type="InterPro" id="IPR011322">
    <property type="entry name" value="N-reg_PII-like_a/b"/>
</dbReference>
<reference evidence="1 2" key="1">
    <citation type="journal article" date="2013" name="Genome Biol. Evol.">
        <title>Genomes of Stigonematalean cyanobacteria (subsection V) and the evolution of oxygenic photosynthesis from prokaryotes to plastids.</title>
        <authorList>
            <person name="Dagan T."/>
            <person name="Roettger M."/>
            <person name="Stucken K."/>
            <person name="Landan G."/>
            <person name="Koch R."/>
            <person name="Major P."/>
            <person name="Gould S.B."/>
            <person name="Goremykin V.V."/>
            <person name="Rippka R."/>
            <person name="Tandeau de Marsac N."/>
            <person name="Gugger M."/>
            <person name="Lockhart P.J."/>
            <person name="Allen J.F."/>
            <person name="Brune I."/>
            <person name="Maus I."/>
            <person name="Puhler A."/>
            <person name="Martin W.F."/>
        </authorList>
    </citation>
    <scope>NUCLEOTIDE SEQUENCE [LARGE SCALE GENOMIC DNA]</scope>
    <source>
        <strain evidence="1 2">PCC 7110</strain>
    </source>
</reference>
<dbReference type="InterPro" id="IPR015867">
    <property type="entry name" value="N-reg_PII/ATP_PRibTrfase_C"/>
</dbReference>
<dbReference type="STRING" id="128403.WA1_11895"/>
<organism evidence="1 2">
    <name type="scientific">Scytonema hofmannii PCC 7110</name>
    <dbReference type="NCBI Taxonomy" id="128403"/>
    <lineage>
        <taxon>Bacteria</taxon>
        <taxon>Bacillati</taxon>
        <taxon>Cyanobacteriota</taxon>
        <taxon>Cyanophyceae</taxon>
        <taxon>Nostocales</taxon>
        <taxon>Scytonemataceae</taxon>
        <taxon>Scytonema</taxon>
    </lineage>
</organism>
<dbReference type="Proteomes" id="UP000076925">
    <property type="component" value="Unassembled WGS sequence"/>
</dbReference>
<sequence length="103" mass="11405">MDLEIAVMQEVKKVEIVIDSSYIEDTLTILESVSVSGYTIIKDTSGKDERGLSCPDIDCFSTSYVMTICTNDKQLDNLVQKITPALKKLGGMCLVTDAKWVNH</sequence>
<dbReference type="EMBL" id="ANNX02000016">
    <property type="protein sequence ID" value="KYC43354.1"/>
    <property type="molecule type" value="Genomic_DNA"/>
</dbReference>
<keyword evidence="2" id="KW-1185">Reference proteome</keyword>
<dbReference type="GO" id="GO:0006808">
    <property type="term" value="P:regulation of nitrogen utilization"/>
    <property type="evidence" value="ECO:0007669"/>
    <property type="project" value="InterPro"/>
</dbReference>
<accession>A0A139XF76</accession>
<evidence type="ECO:0000313" key="2">
    <source>
        <dbReference type="Proteomes" id="UP000076925"/>
    </source>
</evidence>
<gene>
    <name evidence="1" type="ORF">WA1_11895</name>
</gene>
<dbReference type="GO" id="GO:0030234">
    <property type="term" value="F:enzyme regulator activity"/>
    <property type="evidence" value="ECO:0007669"/>
    <property type="project" value="InterPro"/>
</dbReference>
<dbReference type="InterPro" id="IPR002187">
    <property type="entry name" value="N-reg_PII"/>
</dbReference>
<protein>
    <submittedName>
        <fullName evidence="1">Transcriptional regulator</fullName>
    </submittedName>
</protein>
<evidence type="ECO:0000313" key="1">
    <source>
        <dbReference type="EMBL" id="KYC43354.1"/>
    </source>
</evidence>